<sequence>MSTCTGKAGAPAGAGGWVEQEQVACQPRGARISGAGRTATAGGLLRWRQSVRMLLPDAHSPLPDPLPQAGEGEGPRCRWGEVHLDARIVGATLHAPLSPWERGRG</sequence>
<accession>C1DGJ5</accession>
<dbReference type="HOGENOM" id="CLU_2230953_0_0_6"/>
<gene>
    <name evidence="1" type="ordered locus">Avin_43700</name>
</gene>
<evidence type="ECO:0000313" key="1">
    <source>
        <dbReference type="EMBL" id="ACO80491.1"/>
    </source>
</evidence>
<protein>
    <submittedName>
        <fullName evidence="1">Uncharacterized protein</fullName>
    </submittedName>
</protein>
<dbReference type="EMBL" id="CP001157">
    <property type="protein sequence ID" value="ACO80491.1"/>
    <property type="molecule type" value="Genomic_DNA"/>
</dbReference>
<keyword evidence="2" id="KW-1185">Reference proteome</keyword>
<dbReference type="STRING" id="322710.Avin_43700"/>
<dbReference type="EnsemblBacteria" id="ACO80491">
    <property type="protein sequence ID" value="ACO80491"/>
    <property type="gene ID" value="Avin_43700"/>
</dbReference>
<dbReference type="Proteomes" id="UP000002424">
    <property type="component" value="Chromosome"/>
</dbReference>
<proteinExistence type="predicted"/>
<name>C1DGJ5_AZOVD</name>
<dbReference type="KEGG" id="avn:Avin_43700"/>
<dbReference type="AlphaFoldDB" id="C1DGJ5"/>
<reference evidence="1 2" key="1">
    <citation type="journal article" date="2009" name="J. Bacteriol.">
        <title>Genome sequence of Azotobacter vinelandii, an obligate aerobe specialized to support diverse anaerobic metabolic processes.</title>
        <authorList>
            <person name="Setubal J.C."/>
            <person name="dos Santos P."/>
            <person name="Goldman B.S."/>
            <person name="Ertesvag H."/>
            <person name="Espin G."/>
            <person name="Rubio L.M."/>
            <person name="Valla S."/>
            <person name="Almeida N.F."/>
            <person name="Balasubramanian D."/>
            <person name="Cromes L."/>
            <person name="Curatti L."/>
            <person name="Du Z."/>
            <person name="Godsy E."/>
            <person name="Goodner B."/>
            <person name="Hellner-Burris K."/>
            <person name="Hernandez J.A."/>
            <person name="Houmiel K."/>
            <person name="Imperial J."/>
            <person name="Kennedy C."/>
            <person name="Larson T.J."/>
            <person name="Latreille P."/>
            <person name="Ligon L.S."/>
            <person name="Lu J."/>
            <person name="Maerk M."/>
            <person name="Miller N.M."/>
            <person name="Norton S."/>
            <person name="O'Carroll I.P."/>
            <person name="Paulsen I."/>
            <person name="Raulfs E.C."/>
            <person name="Roemer R."/>
            <person name="Rosser J."/>
            <person name="Segura D."/>
            <person name="Slater S."/>
            <person name="Stricklin S.L."/>
            <person name="Studholme D.J."/>
            <person name="Sun J."/>
            <person name="Viana C.J."/>
            <person name="Wallin E."/>
            <person name="Wang B."/>
            <person name="Wheeler C."/>
            <person name="Zhu H."/>
            <person name="Dean D.R."/>
            <person name="Dixon R."/>
            <person name="Wood D."/>
        </authorList>
    </citation>
    <scope>NUCLEOTIDE SEQUENCE [LARGE SCALE GENOMIC DNA]</scope>
    <source>
        <strain evidence="2">DJ / ATCC BAA-1303</strain>
    </source>
</reference>
<organism evidence="1 2">
    <name type="scientific">Azotobacter vinelandii (strain DJ / ATCC BAA-1303)</name>
    <dbReference type="NCBI Taxonomy" id="322710"/>
    <lineage>
        <taxon>Bacteria</taxon>
        <taxon>Pseudomonadati</taxon>
        <taxon>Pseudomonadota</taxon>
        <taxon>Gammaproteobacteria</taxon>
        <taxon>Pseudomonadales</taxon>
        <taxon>Pseudomonadaceae</taxon>
        <taxon>Azotobacter</taxon>
    </lineage>
</organism>
<evidence type="ECO:0000313" key="2">
    <source>
        <dbReference type="Proteomes" id="UP000002424"/>
    </source>
</evidence>